<organism evidence="8 9">
    <name type="scientific">Geodia barretti</name>
    <name type="common">Barrett's horny sponge</name>
    <dbReference type="NCBI Taxonomy" id="519541"/>
    <lineage>
        <taxon>Eukaryota</taxon>
        <taxon>Metazoa</taxon>
        <taxon>Porifera</taxon>
        <taxon>Demospongiae</taxon>
        <taxon>Heteroscleromorpha</taxon>
        <taxon>Tetractinellida</taxon>
        <taxon>Astrophorina</taxon>
        <taxon>Geodiidae</taxon>
        <taxon>Geodia</taxon>
    </lineage>
</organism>
<comment type="subunit">
    <text evidence="3">Homodimer.</text>
</comment>
<dbReference type="Gene3D" id="1.20.58.220">
    <property type="entry name" value="Phosphate transport system protein phou homolog 2, domain 2"/>
    <property type="match status" value="1"/>
</dbReference>
<evidence type="ECO:0000256" key="3">
    <source>
        <dbReference type="ARBA" id="ARBA00011738"/>
    </source>
</evidence>
<dbReference type="PANTHER" id="PTHR42930:SF3">
    <property type="entry name" value="PHOSPHATE-SPECIFIC TRANSPORT SYSTEM ACCESSORY PROTEIN PHOU"/>
    <property type="match status" value="1"/>
</dbReference>
<evidence type="ECO:0000256" key="6">
    <source>
        <dbReference type="ARBA" id="ARBA00022592"/>
    </source>
</evidence>
<dbReference type="PANTHER" id="PTHR42930">
    <property type="entry name" value="PHOSPHATE-SPECIFIC TRANSPORT SYSTEM ACCESSORY PROTEIN PHOU"/>
    <property type="match status" value="1"/>
</dbReference>
<keyword evidence="4" id="KW-0813">Transport</keyword>
<dbReference type="NCBIfam" id="TIGR02135">
    <property type="entry name" value="phoU_full"/>
    <property type="match status" value="1"/>
</dbReference>
<dbReference type="InterPro" id="IPR026022">
    <property type="entry name" value="PhoU_dom"/>
</dbReference>
<dbReference type="InterPro" id="IPR028366">
    <property type="entry name" value="PhoU"/>
</dbReference>
<dbReference type="FunFam" id="1.20.58.220:FF:000004">
    <property type="entry name" value="Phosphate-specific transport system accessory protein PhoU"/>
    <property type="match status" value="1"/>
</dbReference>
<dbReference type="EMBL" id="CASHTH010000217">
    <property type="protein sequence ID" value="CAI7994538.1"/>
    <property type="molecule type" value="Genomic_DNA"/>
</dbReference>
<evidence type="ECO:0000256" key="1">
    <source>
        <dbReference type="ARBA" id="ARBA00004496"/>
    </source>
</evidence>
<evidence type="ECO:0000256" key="2">
    <source>
        <dbReference type="ARBA" id="ARBA00008107"/>
    </source>
</evidence>
<comment type="similarity">
    <text evidence="2">Belongs to the PhoU family.</text>
</comment>
<sequence>MAAEHTVKAYDEELDRMNNAILEMGGIVEQQLAASIASLARRDDELASRVITDDRRVDALEAEIDQLAVRILALRQPVAVDLRVITASLKIASDLERMGDYAANVAKRSIAIQEIDPIRLTHAISRMAGIAQGMIKDVLDSFRDRDVERAMAVWRRDEDVDESYNSLFRELLTYMMEDPRRITPCAHLLFIARTSSGSAIMRPTSPRP</sequence>
<evidence type="ECO:0000313" key="8">
    <source>
        <dbReference type="EMBL" id="CAI7994538.1"/>
    </source>
</evidence>
<feature type="domain" description="PhoU" evidence="7">
    <location>
        <begin position="21"/>
        <end position="108"/>
    </location>
</feature>
<dbReference type="PIRSF" id="PIRSF003107">
    <property type="entry name" value="PhoU"/>
    <property type="match status" value="1"/>
</dbReference>
<evidence type="ECO:0000259" key="7">
    <source>
        <dbReference type="Pfam" id="PF01895"/>
    </source>
</evidence>
<keyword evidence="5" id="KW-0963">Cytoplasm</keyword>
<gene>
    <name evidence="8" type="ORF">GBAR_LOCUS1479</name>
</gene>
<dbReference type="AlphaFoldDB" id="A0AA35QWE4"/>
<reference evidence="8" key="1">
    <citation type="submission" date="2023-03" db="EMBL/GenBank/DDBJ databases">
        <authorList>
            <person name="Steffen K."/>
            <person name="Cardenas P."/>
        </authorList>
    </citation>
    <scope>NUCLEOTIDE SEQUENCE</scope>
</reference>
<comment type="caution">
    <text evidence="8">The sequence shown here is derived from an EMBL/GenBank/DDBJ whole genome shotgun (WGS) entry which is preliminary data.</text>
</comment>
<keyword evidence="6" id="KW-0592">Phosphate transport</keyword>
<dbReference type="GO" id="GO:0006817">
    <property type="term" value="P:phosphate ion transport"/>
    <property type="evidence" value="ECO:0007669"/>
    <property type="project" value="UniProtKB-KW"/>
</dbReference>
<dbReference type="GO" id="GO:0045936">
    <property type="term" value="P:negative regulation of phosphate metabolic process"/>
    <property type="evidence" value="ECO:0007669"/>
    <property type="project" value="InterPro"/>
</dbReference>
<evidence type="ECO:0000256" key="5">
    <source>
        <dbReference type="ARBA" id="ARBA00022490"/>
    </source>
</evidence>
<evidence type="ECO:0000256" key="4">
    <source>
        <dbReference type="ARBA" id="ARBA00022448"/>
    </source>
</evidence>
<dbReference type="Pfam" id="PF01895">
    <property type="entry name" value="PhoU"/>
    <property type="match status" value="2"/>
</dbReference>
<dbReference type="SUPFAM" id="SSF109755">
    <property type="entry name" value="PhoU-like"/>
    <property type="match status" value="1"/>
</dbReference>
<dbReference type="GO" id="GO:0030643">
    <property type="term" value="P:intracellular phosphate ion homeostasis"/>
    <property type="evidence" value="ECO:0007669"/>
    <property type="project" value="InterPro"/>
</dbReference>
<protein>
    <submittedName>
        <fullName evidence="8">Phosphate-specific transport system accessory protein PhoU homolog</fullName>
    </submittedName>
</protein>
<dbReference type="Proteomes" id="UP001174909">
    <property type="component" value="Unassembled WGS sequence"/>
</dbReference>
<comment type="subcellular location">
    <subcellularLocation>
        <location evidence="1">Cytoplasm</location>
    </subcellularLocation>
</comment>
<accession>A0AA35QWE4</accession>
<keyword evidence="9" id="KW-1185">Reference proteome</keyword>
<dbReference type="InterPro" id="IPR038078">
    <property type="entry name" value="PhoU-like_sf"/>
</dbReference>
<dbReference type="GO" id="GO:0005737">
    <property type="term" value="C:cytoplasm"/>
    <property type="evidence" value="ECO:0007669"/>
    <property type="project" value="UniProtKB-SubCell"/>
</dbReference>
<evidence type="ECO:0000313" key="9">
    <source>
        <dbReference type="Proteomes" id="UP001174909"/>
    </source>
</evidence>
<feature type="domain" description="PhoU" evidence="7">
    <location>
        <begin position="124"/>
        <end position="193"/>
    </location>
</feature>
<proteinExistence type="inferred from homology"/>
<name>A0AA35QWE4_GEOBA</name>